<organism evidence="1 2">
    <name type="scientific">Paxillus involutus ATCC 200175</name>
    <dbReference type="NCBI Taxonomy" id="664439"/>
    <lineage>
        <taxon>Eukaryota</taxon>
        <taxon>Fungi</taxon>
        <taxon>Dikarya</taxon>
        <taxon>Basidiomycota</taxon>
        <taxon>Agaricomycotina</taxon>
        <taxon>Agaricomycetes</taxon>
        <taxon>Agaricomycetidae</taxon>
        <taxon>Boletales</taxon>
        <taxon>Paxilineae</taxon>
        <taxon>Paxillaceae</taxon>
        <taxon>Paxillus</taxon>
    </lineage>
</organism>
<sequence>MSDSPVLTRNLTFKTKDLGADATLMLTFDKNIKGPHSDTFPVCWKVTRFGKEGPYSMHTTFRSEFAFVKPQAEGDTISASTYKFINVGEKTILTKDDRDVYHFSDVVKGEDGYLEALNSCPKPEDMAIGFTDPTSGPEPTPALYFTEVDTGAIVKAQFTPVLRAYITEQYQQAEIIKTEVSTPFIWEQDLARLSQRTSWVLTREGPATYKLTQE</sequence>
<dbReference type="AlphaFoldDB" id="A0A0C9U8F1"/>
<reference evidence="2" key="2">
    <citation type="submission" date="2015-01" db="EMBL/GenBank/DDBJ databases">
        <title>Evolutionary Origins and Diversification of the Mycorrhizal Mutualists.</title>
        <authorList>
            <consortium name="DOE Joint Genome Institute"/>
            <consortium name="Mycorrhizal Genomics Consortium"/>
            <person name="Kohler A."/>
            <person name="Kuo A."/>
            <person name="Nagy L.G."/>
            <person name="Floudas D."/>
            <person name="Copeland A."/>
            <person name="Barry K.W."/>
            <person name="Cichocki N."/>
            <person name="Veneault-Fourrey C."/>
            <person name="LaButti K."/>
            <person name="Lindquist E.A."/>
            <person name="Lipzen A."/>
            <person name="Lundell T."/>
            <person name="Morin E."/>
            <person name="Murat C."/>
            <person name="Riley R."/>
            <person name="Ohm R."/>
            <person name="Sun H."/>
            <person name="Tunlid A."/>
            <person name="Henrissat B."/>
            <person name="Grigoriev I.V."/>
            <person name="Hibbett D.S."/>
            <person name="Martin F."/>
        </authorList>
    </citation>
    <scope>NUCLEOTIDE SEQUENCE [LARGE SCALE GENOMIC DNA]</scope>
    <source>
        <strain evidence="2">ATCC 200175</strain>
    </source>
</reference>
<dbReference type="EMBL" id="KN819337">
    <property type="protein sequence ID" value="KIJ15346.1"/>
    <property type="molecule type" value="Genomic_DNA"/>
</dbReference>
<dbReference type="HOGENOM" id="CLU_103053_1_0_1"/>
<evidence type="ECO:0000313" key="1">
    <source>
        <dbReference type="EMBL" id="KIJ15346.1"/>
    </source>
</evidence>
<accession>A0A0C9U8F1</accession>
<protein>
    <submittedName>
        <fullName evidence="1">Uncharacterized protein</fullName>
    </submittedName>
</protein>
<dbReference type="OrthoDB" id="3165318at2759"/>
<dbReference type="Proteomes" id="UP000053647">
    <property type="component" value="Unassembled WGS sequence"/>
</dbReference>
<gene>
    <name evidence="1" type="ORF">PAXINDRAFT_169154</name>
</gene>
<keyword evidence="2" id="KW-1185">Reference proteome</keyword>
<proteinExistence type="predicted"/>
<name>A0A0C9U8F1_PAXIN</name>
<evidence type="ECO:0000313" key="2">
    <source>
        <dbReference type="Proteomes" id="UP000053647"/>
    </source>
</evidence>
<reference evidence="1 2" key="1">
    <citation type="submission" date="2014-06" db="EMBL/GenBank/DDBJ databases">
        <authorList>
            <consortium name="DOE Joint Genome Institute"/>
            <person name="Kuo A."/>
            <person name="Kohler A."/>
            <person name="Nagy L.G."/>
            <person name="Floudas D."/>
            <person name="Copeland A."/>
            <person name="Barry K.W."/>
            <person name="Cichocki N."/>
            <person name="Veneault-Fourrey C."/>
            <person name="LaButti K."/>
            <person name="Lindquist E.A."/>
            <person name="Lipzen A."/>
            <person name="Lundell T."/>
            <person name="Morin E."/>
            <person name="Murat C."/>
            <person name="Sun H."/>
            <person name="Tunlid A."/>
            <person name="Henrissat B."/>
            <person name="Grigoriev I.V."/>
            <person name="Hibbett D.S."/>
            <person name="Martin F."/>
            <person name="Nordberg H.P."/>
            <person name="Cantor M.N."/>
            <person name="Hua S.X."/>
        </authorList>
    </citation>
    <scope>NUCLEOTIDE SEQUENCE [LARGE SCALE GENOMIC DNA]</scope>
    <source>
        <strain evidence="1 2">ATCC 200175</strain>
    </source>
</reference>